<protein>
    <submittedName>
        <fullName evidence="2">Uncharacterized protein</fullName>
    </submittedName>
</protein>
<feature type="transmembrane region" description="Helical" evidence="1">
    <location>
        <begin position="12"/>
        <end position="29"/>
    </location>
</feature>
<keyword evidence="1" id="KW-0812">Transmembrane</keyword>
<comment type="caution">
    <text evidence="2">The sequence shown here is derived from an EMBL/GenBank/DDBJ whole genome shotgun (WGS) entry which is preliminary data.</text>
</comment>
<dbReference type="EMBL" id="AGCJ01000044">
    <property type="protein sequence ID" value="EHM40601.1"/>
    <property type="molecule type" value="Genomic_DNA"/>
</dbReference>
<evidence type="ECO:0000313" key="2">
    <source>
        <dbReference type="EMBL" id="EHM40601.1"/>
    </source>
</evidence>
<dbReference type="HOGENOM" id="CLU_1048236_0_0_9"/>
<keyword evidence="1" id="KW-0472">Membrane</keyword>
<feature type="transmembrane region" description="Helical" evidence="1">
    <location>
        <begin position="180"/>
        <end position="204"/>
    </location>
</feature>
<dbReference type="Proteomes" id="UP000005481">
    <property type="component" value="Unassembled WGS sequence"/>
</dbReference>
<dbReference type="AlphaFoldDB" id="G9YHP5"/>
<feature type="transmembrane region" description="Helical" evidence="1">
    <location>
        <begin position="83"/>
        <end position="103"/>
    </location>
</feature>
<sequence length="265" mass="29734">MIERYLPTETKKYGAYIFLLYISVLLTFSETVVDAYGTVQNEGTVTLVAAGAGLVCTVLSAAVSIFELGIFVYILMTGRVFRLFLKTFIGAFVSWIIYAVSLAPELGDGRIYIAVFWLFLIGVSTVKNRVYIKQVAREWRYAVYAAVMPVLLSVIIVIAGFLGFEYALFFSDVAEDAAGAFFFIIFTVGSYLFLYVLTYQYIFLREKHKGTRFLDMWCNMSLIPLLLLYMTTSFTSLIPLDGTGAGSLAAEFVRAKKERGDIRTQ</sequence>
<organism evidence="2 3">
    <name type="scientific">Anaeroglobus geminatus F0357</name>
    <dbReference type="NCBI Taxonomy" id="861450"/>
    <lineage>
        <taxon>Bacteria</taxon>
        <taxon>Bacillati</taxon>
        <taxon>Bacillota</taxon>
        <taxon>Negativicutes</taxon>
        <taxon>Veillonellales</taxon>
        <taxon>Veillonellaceae</taxon>
        <taxon>Anaeroglobus</taxon>
    </lineage>
</organism>
<evidence type="ECO:0000313" key="3">
    <source>
        <dbReference type="Proteomes" id="UP000005481"/>
    </source>
</evidence>
<feature type="transmembrane region" description="Helical" evidence="1">
    <location>
        <begin position="216"/>
        <end position="238"/>
    </location>
</feature>
<feature type="transmembrane region" description="Helical" evidence="1">
    <location>
        <begin position="49"/>
        <end position="76"/>
    </location>
</feature>
<feature type="transmembrane region" description="Helical" evidence="1">
    <location>
        <begin position="109"/>
        <end position="130"/>
    </location>
</feature>
<gene>
    <name evidence="2" type="ORF">HMPREF0080_01179</name>
</gene>
<accession>G9YHP5</accession>
<keyword evidence="3" id="KW-1185">Reference proteome</keyword>
<feature type="transmembrane region" description="Helical" evidence="1">
    <location>
        <begin position="142"/>
        <end position="168"/>
    </location>
</feature>
<evidence type="ECO:0000256" key="1">
    <source>
        <dbReference type="SAM" id="Phobius"/>
    </source>
</evidence>
<name>G9YHP5_9FIRM</name>
<reference evidence="2 3" key="1">
    <citation type="submission" date="2011-08" db="EMBL/GenBank/DDBJ databases">
        <authorList>
            <person name="Weinstock G."/>
            <person name="Sodergren E."/>
            <person name="Clifton S."/>
            <person name="Fulton L."/>
            <person name="Fulton B."/>
            <person name="Courtney L."/>
            <person name="Fronick C."/>
            <person name="Harrison M."/>
            <person name="Strong C."/>
            <person name="Farmer C."/>
            <person name="Delahaunty K."/>
            <person name="Markovic C."/>
            <person name="Hall O."/>
            <person name="Minx P."/>
            <person name="Tomlinson C."/>
            <person name="Mitreva M."/>
            <person name="Hou S."/>
            <person name="Chen J."/>
            <person name="Wollam A."/>
            <person name="Pepin K.H."/>
            <person name="Johnson M."/>
            <person name="Bhonagiri V."/>
            <person name="Zhang X."/>
            <person name="Suruliraj S."/>
            <person name="Warren W."/>
            <person name="Chinwalla A."/>
            <person name="Mardis E.R."/>
            <person name="Wilson R.K."/>
        </authorList>
    </citation>
    <scope>NUCLEOTIDE SEQUENCE [LARGE SCALE GENOMIC DNA]</scope>
    <source>
        <strain evidence="2 3">F0357</strain>
    </source>
</reference>
<keyword evidence="1" id="KW-1133">Transmembrane helix</keyword>
<proteinExistence type="predicted"/>